<reference evidence="2 3" key="1">
    <citation type="journal article" date="2023" name="Nucleic Acids Res.">
        <title>The hologenome of Daphnia magna reveals possible DNA methylation and microbiome-mediated evolution of the host genome.</title>
        <authorList>
            <person name="Chaturvedi A."/>
            <person name="Li X."/>
            <person name="Dhandapani V."/>
            <person name="Marshall H."/>
            <person name="Kissane S."/>
            <person name="Cuenca-Cambronero M."/>
            <person name="Asole G."/>
            <person name="Calvet F."/>
            <person name="Ruiz-Romero M."/>
            <person name="Marangio P."/>
            <person name="Guigo R."/>
            <person name="Rago D."/>
            <person name="Mirbahai L."/>
            <person name="Eastwood N."/>
            <person name="Colbourne J.K."/>
            <person name="Zhou J."/>
            <person name="Mallon E."/>
            <person name="Orsini L."/>
        </authorList>
    </citation>
    <scope>NUCLEOTIDE SEQUENCE [LARGE SCALE GENOMIC DNA]</scope>
    <source>
        <strain evidence="2">LRV0_1</strain>
    </source>
</reference>
<accession>A0ABQ9ZLG1</accession>
<evidence type="ECO:0000256" key="1">
    <source>
        <dbReference type="SAM" id="MobiDB-lite"/>
    </source>
</evidence>
<name>A0ABQ9ZLG1_9CRUS</name>
<gene>
    <name evidence="2" type="ORF">OUZ56_026336</name>
</gene>
<sequence length="114" mass="12705">MPSATENVVRVVKVKLVNHKNPFIRPVTKLCVLATAKEQGIPFSTHKASRRSALQFPRTTRLTREPSPHLNSACNPVTWKVTVRKPSRQTTFARDGQGRGRETSVPPSEDDSES</sequence>
<organism evidence="2 3">
    <name type="scientific">Daphnia magna</name>
    <dbReference type="NCBI Taxonomy" id="35525"/>
    <lineage>
        <taxon>Eukaryota</taxon>
        <taxon>Metazoa</taxon>
        <taxon>Ecdysozoa</taxon>
        <taxon>Arthropoda</taxon>
        <taxon>Crustacea</taxon>
        <taxon>Branchiopoda</taxon>
        <taxon>Diplostraca</taxon>
        <taxon>Cladocera</taxon>
        <taxon>Anomopoda</taxon>
        <taxon>Daphniidae</taxon>
        <taxon>Daphnia</taxon>
    </lineage>
</organism>
<comment type="caution">
    <text evidence="2">The sequence shown here is derived from an EMBL/GenBank/DDBJ whole genome shotgun (WGS) entry which is preliminary data.</text>
</comment>
<protein>
    <submittedName>
        <fullName evidence="2">Uncharacterized protein</fullName>
    </submittedName>
</protein>
<evidence type="ECO:0000313" key="2">
    <source>
        <dbReference type="EMBL" id="KAK4013783.1"/>
    </source>
</evidence>
<dbReference type="EMBL" id="JAOYFB010000004">
    <property type="protein sequence ID" value="KAK4013783.1"/>
    <property type="molecule type" value="Genomic_DNA"/>
</dbReference>
<keyword evidence="3" id="KW-1185">Reference proteome</keyword>
<feature type="region of interest" description="Disordered" evidence="1">
    <location>
        <begin position="85"/>
        <end position="114"/>
    </location>
</feature>
<evidence type="ECO:0000313" key="3">
    <source>
        <dbReference type="Proteomes" id="UP001234178"/>
    </source>
</evidence>
<proteinExistence type="predicted"/>
<dbReference type="Proteomes" id="UP001234178">
    <property type="component" value="Unassembled WGS sequence"/>
</dbReference>